<evidence type="ECO:0000313" key="9">
    <source>
        <dbReference type="EMBL" id="ETR73756.1"/>
    </source>
</evidence>
<dbReference type="GO" id="GO:0009279">
    <property type="term" value="C:cell outer membrane"/>
    <property type="evidence" value="ECO:0007669"/>
    <property type="project" value="UniProtKB-SubCell"/>
</dbReference>
<protein>
    <submittedName>
        <fullName evidence="9">OmpA2</fullName>
    </submittedName>
</protein>
<reference evidence="10" key="1">
    <citation type="submission" date="2012-11" db="EMBL/GenBank/DDBJ databases">
        <authorList>
            <person name="Lucero-Rivera Y.E."/>
            <person name="Tovar-Ramirez D."/>
        </authorList>
    </citation>
    <scope>NUCLEOTIDE SEQUENCE [LARGE SCALE GENOMIC DNA]</scope>
    <source>
        <strain evidence="10">Araruama</strain>
    </source>
</reference>
<sequence>MCDKLLINNLTHGGFMIPNRLIIRSYIISVICVSILMGCSMSGRNMITPFVPFNVNEFIENNEYAPKIDGFVVILDLSISMTESYNSRNKYQKAVDIVSRINRTIPDIPLIGTLRTIGNYNCAMCRSTTNIYGPRPYTQEGFDIALRNIRGANGESPLELAILAARQDLSQVKEGRLAMIIVSDFKELQKSSIEAAKKVHKFFGDRLAIFNIMVGNDLEGKNLMQQIASTGKYGFCVSARDIATPKKMADFVKMVFLERSLDSDRDGVFNAHDECPNTPRGIVVDAFGCPKDSDKDGVYDSNDQCPVTPPGIMVDEMGCPYDRDQDNVQDYLDKCLKTPVGAQVDTNGCWIVMPHYLDLLCPSSQSSTDHALAIIQSNPGMCVHIQVHTNVLKTKQSNQELGRFWGENIKSYMISKGVPDNRLWVSGAHVESLSPTTKVELHPASCERDHDGDGVADALDKCPNTPKGLAVDTHGCPHMKEKKVAITLDIQFESNKATVKPEFFHHIQKAAQFMKTYPYSKAQIEAHTDSSGNSNYNLKLSQKRAENVCKYMIDNFQISPDRLVAIGYGESQPIADNKTLEGRQKNRRATAVIHAVENNE</sequence>
<dbReference type="CDD" id="cd07185">
    <property type="entry name" value="OmpA_C-like"/>
    <property type="match status" value="1"/>
</dbReference>
<dbReference type="PROSITE" id="PS51123">
    <property type="entry name" value="OMPA_2"/>
    <property type="match status" value="1"/>
</dbReference>
<keyword evidence="2" id="KW-0732">Signal</keyword>
<dbReference type="InterPro" id="IPR036737">
    <property type="entry name" value="OmpA-like_sf"/>
</dbReference>
<keyword evidence="4" id="KW-0998">Cell outer membrane</keyword>
<dbReference type="Gene3D" id="4.10.1080.10">
    <property type="entry name" value="TSP type-3 repeat"/>
    <property type="match status" value="1"/>
</dbReference>
<dbReference type="Gene3D" id="3.30.1330.60">
    <property type="entry name" value="OmpA-like domain"/>
    <property type="match status" value="2"/>
</dbReference>
<dbReference type="PANTHER" id="PTHR30329">
    <property type="entry name" value="STATOR ELEMENT OF FLAGELLAR MOTOR COMPLEX"/>
    <property type="match status" value="1"/>
</dbReference>
<dbReference type="PANTHER" id="PTHR30329:SF21">
    <property type="entry name" value="LIPOPROTEIN YIAD-RELATED"/>
    <property type="match status" value="1"/>
</dbReference>
<evidence type="ECO:0000256" key="2">
    <source>
        <dbReference type="ARBA" id="ARBA00022729"/>
    </source>
</evidence>
<evidence type="ECO:0000313" key="10">
    <source>
        <dbReference type="Proteomes" id="UP000189670"/>
    </source>
</evidence>
<accession>A0A1V1PG46</accession>
<keyword evidence="6" id="KW-0812">Transmembrane</keyword>
<feature type="domain" description="OmpA-like" evidence="8">
    <location>
        <begin position="479"/>
        <end position="597"/>
    </location>
</feature>
<evidence type="ECO:0000256" key="5">
    <source>
        <dbReference type="PROSITE-ProRule" id="PRU00473"/>
    </source>
</evidence>
<proteinExistence type="predicted"/>
<keyword evidence="6" id="KW-1133">Transmembrane helix</keyword>
<dbReference type="PROSITE" id="PS50234">
    <property type="entry name" value="VWFA"/>
    <property type="match status" value="1"/>
</dbReference>
<comment type="subcellular location">
    <subcellularLocation>
        <location evidence="1">Cell outer membrane</location>
    </subcellularLocation>
</comment>
<dbReference type="Proteomes" id="UP000189670">
    <property type="component" value="Unassembled WGS sequence"/>
</dbReference>
<name>A0A1V1PG46_9BACT</name>
<evidence type="ECO:0000256" key="3">
    <source>
        <dbReference type="ARBA" id="ARBA00023136"/>
    </source>
</evidence>
<feature type="transmembrane region" description="Helical" evidence="6">
    <location>
        <begin position="21"/>
        <end position="43"/>
    </location>
</feature>
<keyword evidence="3 5" id="KW-0472">Membrane</keyword>
<gene>
    <name evidence="9" type="ORF">OMM_00725</name>
</gene>
<dbReference type="InterPro" id="IPR006664">
    <property type="entry name" value="OMP_bac"/>
</dbReference>
<dbReference type="GO" id="GO:0007155">
    <property type="term" value="P:cell adhesion"/>
    <property type="evidence" value="ECO:0007669"/>
    <property type="project" value="InterPro"/>
</dbReference>
<evidence type="ECO:0000256" key="6">
    <source>
        <dbReference type="SAM" id="Phobius"/>
    </source>
</evidence>
<evidence type="ECO:0000259" key="7">
    <source>
        <dbReference type="PROSITE" id="PS50234"/>
    </source>
</evidence>
<dbReference type="InterPro" id="IPR050330">
    <property type="entry name" value="Bact_OuterMem_StrucFunc"/>
</dbReference>
<dbReference type="Pfam" id="PF02412">
    <property type="entry name" value="TSP_3"/>
    <property type="match status" value="3"/>
</dbReference>
<dbReference type="SUPFAM" id="SSF103088">
    <property type="entry name" value="OmpA-like"/>
    <property type="match status" value="2"/>
</dbReference>
<dbReference type="AlphaFoldDB" id="A0A1V1PG46"/>
<dbReference type="Gene3D" id="3.40.50.410">
    <property type="entry name" value="von Willebrand factor, type A domain"/>
    <property type="match status" value="1"/>
</dbReference>
<dbReference type="InterPro" id="IPR028974">
    <property type="entry name" value="TSP_type-3_rpt"/>
</dbReference>
<dbReference type="SUPFAM" id="SSF103647">
    <property type="entry name" value="TSP type-3 repeat"/>
    <property type="match status" value="1"/>
</dbReference>
<dbReference type="InterPro" id="IPR036465">
    <property type="entry name" value="vWFA_dom_sf"/>
</dbReference>
<feature type="domain" description="VWFA" evidence="7">
    <location>
        <begin position="70"/>
        <end position="255"/>
    </location>
</feature>
<dbReference type="EMBL" id="ATBP01000040">
    <property type="protein sequence ID" value="ETR73756.1"/>
    <property type="molecule type" value="Genomic_DNA"/>
</dbReference>
<dbReference type="GO" id="GO:0005509">
    <property type="term" value="F:calcium ion binding"/>
    <property type="evidence" value="ECO:0007669"/>
    <property type="project" value="InterPro"/>
</dbReference>
<dbReference type="InterPro" id="IPR006665">
    <property type="entry name" value="OmpA-like"/>
</dbReference>
<dbReference type="Pfam" id="PF00691">
    <property type="entry name" value="OmpA"/>
    <property type="match status" value="1"/>
</dbReference>
<dbReference type="PRINTS" id="PR01021">
    <property type="entry name" value="OMPADOMAIN"/>
</dbReference>
<dbReference type="InterPro" id="IPR003367">
    <property type="entry name" value="Thrombospondin_3-like_rpt"/>
</dbReference>
<organism evidence="9 10">
    <name type="scientific">Candidatus Magnetoglobus multicellularis str. Araruama</name>
    <dbReference type="NCBI Taxonomy" id="890399"/>
    <lineage>
        <taxon>Bacteria</taxon>
        <taxon>Pseudomonadati</taxon>
        <taxon>Thermodesulfobacteriota</taxon>
        <taxon>Desulfobacteria</taxon>
        <taxon>Desulfobacterales</taxon>
        <taxon>Desulfobacteraceae</taxon>
        <taxon>Candidatus Magnetoglobus</taxon>
    </lineage>
</organism>
<evidence type="ECO:0000259" key="8">
    <source>
        <dbReference type="PROSITE" id="PS51123"/>
    </source>
</evidence>
<dbReference type="SUPFAM" id="SSF53300">
    <property type="entry name" value="vWA-like"/>
    <property type="match status" value="1"/>
</dbReference>
<evidence type="ECO:0000256" key="4">
    <source>
        <dbReference type="ARBA" id="ARBA00023237"/>
    </source>
</evidence>
<comment type="caution">
    <text evidence="9">The sequence shown here is derived from an EMBL/GenBank/DDBJ whole genome shotgun (WGS) entry which is preliminary data.</text>
</comment>
<dbReference type="InterPro" id="IPR002035">
    <property type="entry name" value="VWF_A"/>
</dbReference>
<evidence type="ECO:0000256" key="1">
    <source>
        <dbReference type="ARBA" id="ARBA00004442"/>
    </source>
</evidence>